<evidence type="ECO:0000313" key="3">
    <source>
        <dbReference type="Proteomes" id="UP000016933"/>
    </source>
</evidence>
<accession>N1PN97</accession>
<sequence>MAATKIKDIGISTVVEDRPHQEDRCSICRPRALSHTDYALTLHIDCQLSAAAFGKSPEEVIQDTIRAEDDALRDLGCLSTGSTVALALLDTKKNVLTTADLGDSPILLTESSTMVGAGPRGHPDYPNRKSQMIERSATKSVELAARPRTEAAGCEEDCIYVGRGGGGPATGDLLSNVAHMVKRELKSNSRLMLATDGVGEAPRAEEAAKHALKLWGNGVKAENIAADLTSKATTMPNSDNGTVIVVVLDSQ</sequence>
<dbReference type="STRING" id="675120.N1PN97"/>
<dbReference type="PROSITE" id="PS51746">
    <property type="entry name" value="PPM_2"/>
    <property type="match status" value="1"/>
</dbReference>
<reference evidence="3" key="1">
    <citation type="journal article" date="2012" name="PLoS Genet.">
        <title>The genomes of the fungal plant pathogens Cladosporium fulvum and Dothistroma septosporum reveal adaptation to different hosts and lifestyles but also signatures of common ancestry.</title>
        <authorList>
            <person name="de Wit P.J.G.M."/>
            <person name="van der Burgt A."/>
            <person name="Oekmen B."/>
            <person name="Stergiopoulos I."/>
            <person name="Abd-Elsalam K.A."/>
            <person name="Aerts A.L."/>
            <person name="Bahkali A.H."/>
            <person name="Beenen H.G."/>
            <person name="Chettri P."/>
            <person name="Cox M.P."/>
            <person name="Datema E."/>
            <person name="de Vries R.P."/>
            <person name="Dhillon B."/>
            <person name="Ganley A.R."/>
            <person name="Griffiths S.A."/>
            <person name="Guo Y."/>
            <person name="Hamelin R.C."/>
            <person name="Henrissat B."/>
            <person name="Kabir M.S."/>
            <person name="Jashni M.K."/>
            <person name="Kema G."/>
            <person name="Klaubauf S."/>
            <person name="Lapidus A."/>
            <person name="Levasseur A."/>
            <person name="Lindquist E."/>
            <person name="Mehrabi R."/>
            <person name="Ohm R.A."/>
            <person name="Owen T.J."/>
            <person name="Salamov A."/>
            <person name="Schwelm A."/>
            <person name="Schijlen E."/>
            <person name="Sun H."/>
            <person name="van den Burg H.A."/>
            <person name="van Ham R.C.H.J."/>
            <person name="Zhang S."/>
            <person name="Goodwin S.B."/>
            <person name="Grigoriev I.V."/>
            <person name="Collemare J."/>
            <person name="Bradshaw R.E."/>
        </authorList>
    </citation>
    <scope>NUCLEOTIDE SEQUENCE [LARGE SCALE GENOMIC DNA]</scope>
    <source>
        <strain evidence="3">NZE10 / CBS 128990</strain>
    </source>
</reference>
<dbReference type="SUPFAM" id="SSF81606">
    <property type="entry name" value="PP2C-like"/>
    <property type="match status" value="1"/>
</dbReference>
<evidence type="ECO:0000259" key="1">
    <source>
        <dbReference type="PROSITE" id="PS51746"/>
    </source>
</evidence>
<dbReference type="OrthoDB" id="659at2759"/>
<reference evidence="2 3" key="2">
    <citation type="journal article" date="2012" name="PLoS Pathog.">
        <title>Diverse lifestyles and strategies of plant pathogenesis encoded in the genomes of eighteen Dothideomycetes fungi.</title>
        <authorList>
            <person name="Ohm R.A."/>
            <person name="Feau N."/>
            <person name="Henrissat B."/>
            <person name="Schoch C.L."/>
            <person name="Horwitz B.A."/>
            <person name="Barry K.W."/>
            <person name="Condon B.J."/>
            <person name="Copeland A.C."/>
            <person name="Dhillon B."/>
            <person name="Glaser F."/>
            <person name="Hesse C.N."/>
            <person name="Kosti I."/>
            <person name="LaButti K."/>
            <person name="Lindquist E.A."/>
            <person name="Lucas S."/>
            <person name="Salamov A.A."/>
            <person name="Bradshaw R.E."/>
            <person name="Ciuffetti L."/>
            <person name="Hamelin R.C."/>
            <person name="Kema G.H.J."/>
            <person name="Lawrence C."/>
            <person name="Scott J.A."/>
            <person name="Spatafora J.W."/>
            <person name="Turgeon B.G."/>
            <person name="de Wit P.J.G.M."/>
            <person name="Zhong S."/>
            <person name="Goodwin S.B."/>
            <person name="Grigoriev I.V."/>
        </authorList>
    </citation>
    <scope>NUCLEOTIDE SEQUENCE [LARGE SCALE GENOMIC DNA]</scope>
    <source>
        <strain evidence="3">NZE10 / CBS 128990</strain>
    </source>
</reference>
<dbReference type="HOGENOM" id="CLU_1107105_0_0_1"/>
<dbReference type="Proteomes" id="UP000016933">
    <property type="component" value="Unassembled WGS sequence"/>
</dbReference>
<dbReference type="InterPro" id="IPR001932">
    <property type="entry name" value="PPM-type_phosphatase-like_dom"/>
</dbReference>
<dbReference type="AlphaFoldDB" id="N1PN97"/>
<proteinExistence type="predicted"/>
<name>N1PN97_DOTSN</name>
<gene>
    <name evidence="2" type="ORF">DOTSEDRAFT_23988</name>
</gene>
<organism evidence="2 3">
    <name type="scientific">Dothistroma septosporum (strain NZE10 / CBS 128990)</name>
    <name type="common">Red band needle blight fungus</name>
    <name type="synonym">Mycosphaerella pini</name>
    <dbReference type="NCBI Taxonomy" id="675120"/>
    <lineage>
        <taxon>Eukaryota</taxon>
        <taxon>Fungi</taxon>
        <taxon>Dikarya</taxon>
        <taxon>Ascomycota</taxon>
        <taxon>Pezizomycotina</taxon>
        <taxon>Dothideomycetes</taxon>
        <taxon>Dothideomycetidae</taxon>
        <taxon>Mycosphaerellales</taxon>
        <taxon>Mycosphaerellaceae</taxon>
        <taxon>Dothistroma</taxon>
    </lineage>
</organism>
<protein>
    <recommendedName>
        <fullName evidence="1">PPM-type phosphatase domain-containing protein</fullName>
    </recommendedName>
</protein>
<dbReference type="Gene3D" id="3.60.40.10">
    <property type="entry name" value="PPM-type phosphatase domain"/>
    <property type="match status" value="1"/>
</dbReference>
<keyword evidence="3" id="KW-1185">Reference proteome</keyword>
<feature type="domain" description="PPM-type phosphatase" evidence="1">
    <location>
        <begin position="8"/>
        <end position="248"/>
    </location>
</feature>
<evidence type="ECO:0000313" key="2">
    <source>
        <dbReference type="EMBL" id="EME43865.1"/>
    </source>
</evidence>
<dbReference type="InterPro" id="IPR036457">
    <property type="entry name" value="PPM-type-like_dom_sf"/>
</dbReference>
<dbReference type="EMBL" id="KB446539">
    <property type="protein sequence ID" value="EME43865.1"/>
    <property type="molecule type" value="Genomic_DNA"/>
</dbReference>